<dbReference type="EMBL" id="BSPC01000066">
    <property type="protein sequence ID" value="GLS22874.1"/>
    <property type="molecule type" value="Genomic_DNA"/>
</dbReference>
<accession>A0ABQ6CVY4</accession>
<organism evidence="1 2">
    <name type="scientific">Labrys miyagiensis</name>
    <dbReference type="NCBI Taxonomy" id="346912"/>
    <lineage>
        <taxon>Bacteria</taxon>
        <taxon>Pseudomonadati</taxon>
        <taxon>Pseudomonadota</taxon>
        <taxon>Alphaproteobacteria</taxon>
        <taxon>Hyphomicrobiales</taxon>
        <taxon>Xanthobacteraceae</taxon>
        <taxon>Labrys</taxon>
    </lineage>
</organism>
<protein>
    <submittedName>
        <fullName evidence="1">Uncharacterized protein</fullName>
    </submittedName>
</protein>
<keyword evidence="2" id="KW-1185">Reference proteome</keyword>
<proteinExistence type="predicted"/>
<dbReference type="Proteomes" id="UP001156882">
    <property type="component" value="Unassembled WGS sequence"/>
</dbReference>
<sequence>MPGLTFQRFGEGRLGGGIETGGEIGKAGFGAALVFDGDHGVASPPVASFVGDSFGAGIAPVQMRVHEERTPNSG</sequence>
<evidence type="ECO:0000313" key="2">
    <source>
        <dbReference type="Proteomes" id="UP001156882"/>
    </source>
</evidence>
<evidence type="ECO:0000313" key="1">
    <source>
        <dbReference type="EMBL" id="GLS22874.1"/>
    </source>
</evidence>
<name>A0ABQ6CVY4_9HYPH</name>
<gene>
    <name evidence="1" type="ORF">GCM10007874_58940</name>
</gene>
<reference evidence="2" key="1">
    <citation type="journal article" date="2019" name="Int. J. Syst. Evol. Microbiol.">
        <title>The Global Catalogue of Microorganisms (GCM) 10K type strain sequencing project: providing services to taxonomists for standard genome sequencing and annotation.</title>
        <authorList>
            <consortium name="The Broad Institute Genomics Platform"/>
            <consortium name="The Broad Institute Genome Sequencing Center for Infectious Disease"/>
            <person name="Wu L."/>
            <person name="Ma J."/>
        </authorList>
    </citation>
    <scope>NUCLEOTIDE SEQUENCE [LARGE SCALE GENOMIC DNA]</scope>
    <source>
        <strain evidence="2">NBRC 101365</strain>
    </source>
</reference>
<comment type="caution">
    <text evidence="1">The sequence shown here is derived from an EMBL/GenBank/DDBJ whole genome shotgun (WGS) entry which is preliminary data.</text>
</comment>